<comment type="caution">
    <text evidence="1">The sequence shown here is derived from an EMBL/GenBank/DDBJ whole genome shotgun (WGS) entry which is preliminary data.</text>
</comment>
<dbReference type="EMBL" id="MU394324">
    <property type="protein sequence ID" value="KAI6085543.1"/>
    <property type="molecule type" value="Genomic_DNA"/>
</dbReference>
<dbReference type="Proteomes" id="UP001497680">
    <property type="component" value="Unassembled WGS sequence"/>
</dbReference>
<reference evidence="1 2" key="1">
    <citation type="journal article" date="2022" name="New Phytol.">
        <title>Ecological generalism drives hyperdiversity of secondary metabolite gene clusters in xylarialean endophytes.</title>
        <authorList>
            <person name="Franco M.E.E."/>
            <person name="Wisecaver J.H."/>
            <person name="Arnold A.E."/>
            <person name="Ju Y.M."/>
            <person name="Slot J.C."/>
            <person name="Ahrendt S."/>
            <person name="Moore L.P."/>
            <person name="Eastman K.E."/>
            <person name="Scott K."/>
            <person name="Konkel Z."/>
            <person name="Mondo S.J."/>
            <person name="Kuo A."/>
            <person name="Hayes R.D."/>
            <person name="Haridas S."/>
            <person name="Andreopoulos B."/>
            <person name="Riley R."/>
            <person name="LaButti K."/>
            <person name="Pangilinan J."/>
            <person name="Lipzen A."/>
            <person name="Amirebrahimi M."/>
            <person name="Yan J."/>
            <person name="Adam C."/>
            <person name="Keymanesh K."/>
            <person name="Ng V."/>
            <person name="Louie K."/>
            <person name="Northen T."/>
            <person name="Drula E."/>
            <person name="Henrissat B."/>
            <person name="Hsieh H.M."/>
            <person name="Youens-Clark K."/>
            <person name="Lutzoni F."/>
            <person name="Miadlikowska J."/>
            <person name="Eastwood D.C."/>
            <person name="Hamelin R.C."/>
            <person name="Grigoriev I.V."/>
            <person name="U'Ren J.M."/>
        </authorList>
    </citation>
    <scope>NUCLEOTIDE SEQUENCE [LARGE SCALE GENOMIC DNA]</scope>
    <source>
        <strain evidence="1 2">ER1909</strain>
    </source>
</reference>
<evidence type="ECO:0000313" key="2">
    <source>
        <dbReference type="Proteomes" id="UP001497680"/>
    </source>
</evidence>
<keyword evidence="2" id="KW-1185">Reference proteome</keyword>
<evidence type="ECO:0000313" key="1">
    <source>
        <dbReference type="EMBL" id="KAI6085543.1"/>
    </source>
</evidence>
<sequence>MAPGQNTFSIIPNAPCAFNAGLDSSQPRVAVRPMTTKQARKAYQTKNKGPKLSKAEQRRRDLFEQDRIRKEFEKEKNQARAKAARDKKKEKEEKERAERKKKGLPLVDVHPSQDTIAWFVRGDRRKQETRTASPATVNTDADDSDSGTLSAQDEPEPPPKKQKTEISVPKSTEPEYCPSSARIPVISQPAIQAPNTTEAITDDNDSHIVQATLEHPNLGLDDPETVDELLDELVNIPSSLPNENEAACDSEPSPKEQDTPILDQPSPPKPPDGSPHSPISTQKSARERKTEDSASLPSVRQPLQTLVTTEVNLRSNNKPKDPISDHEKLPTPMKNPNVYSPIQASRKSQPNIPTPPPFRHPKTPMGPPQLPPRFKAPNHTSASGPRTPQFLVKQPHAPKFKSTSTNSPISGAYKAFTPQRIGEDQPPTSTQLFMFSHLDDFFPSPSQEVREVFGEPKPGIRKDVYQPKPKHAHPTRSYLGRNQLSNPTLGVPNINRAMPEPKESSAKAGFTRETKSTKQSSNSTSLVTAEAQSSDNSEAFHMPFFSTQDLFLSSQDIKDIEDETPSSLGVKQDQYPNTAPSNYAPKTASPSLSEATRSKPGPSSITSIPQLAAKRADKSELNSGPKSIDAHDRSPHPQVSETLNKGYRGSTVAKTKFTTPNAQVNRAHLPNGNIGNETRPTEGTETRTPYATGRSHIPPTLEAPQTKKPTVQPRASPKPFFRSSSREARYKYIIERNKTAQWEDAAARQKARQELDQLRRSEDERLNSLLRETVPNPSPVANYPSGVKAPTGSIPRALGQPKGQSPPLTVNQLSKPSQKNAESSEDRQKRSRARSSYELMLEELEGLNRKGNQKQKQEQQAPAPAIPASQETDYGDAGLDDVLYEML</sequence>
<proteinExistence type="predicted"/>
<protein>
    <submittedName>
        <fullName evidence="1">Uncharacterized protein</fullName>
    </submittedName>
</protein>
<name>A0ACC0CYJ4_9PEZI</name>
<organism evidence="1 2">
    <name type="scientific">Hypoxylon rubiginosum</name>
    <dbReference type="NCBI Taxonomy" id="110542"/>
    <lineage>
        <taxon>Eukaryota</taxon>
        <taxon>Fungi</taxon>
        <taxon>Dikarya</taxon>
        <taxon>Ascomycota</taxon>
        <taxon>Pezizomycotina</taxon>
        <taxon>Sordariomycetes</taxon>
        <taxon>Xylariomycetidae</taxon>
        <taxon>Xylariales</taxon>
        <taxon>Hypoxylaceae</taxon>
        <taxon>Hypoxylon</taxon>
    </lineage>
</organism>
<gene>
    <name evidence="1" type="ORF">F4821DRAFT_240429</name>
</gene>
<accession>A0ACC0CYJ4</accession>